<sequence length="153" mass="15541">MDGGATVVLKTAALLVATSAGSAVVTEVITGSEHLFLGIPQSWFLAAVVGALVGLLLLSEIDVGKVSAPSGGPGVQWLTLLLRVGLLGLFVLGFALAAGWIVVALANYFPSVHRIGIAVSGLSGFIIKPMLPHYLGALQKWSDRLAGRAGGAA</sequence>
<evidence type="ECO:0000313" key="2">
    <source>
        <dbReference type="EMBL" id="PPU72256.1"/>
    </source>
</evidence>
<accession>A0A2S7DEL9</accession>
<dbReference type="AlphaFoldDB" id="A0A2S7DEL9"/>
<reference evidence="2 3" key="1">
    <citation type="submission" date="2016-08" db="EMBL/GenBank/DDBJ databases">
        <authorList>
            <person name="Seilhamer J.J."/>
        </authorList>
    </citation>
    <scope>NUCLEOTIDE SEQUENCE [LARGE SCALE GENOMIC DNA]</scope>
    <source>
        <strain evidence="2 3">CFBP4644</strain>
    </source>
</reference>
<dbReference type="OrthoDB" id="6008417at2"/>
<name>A0A2S7DEL9_9XANT</name>
<organism evidence="2 3">
    <name type="scientific">Xanthomonas melonis</name>
    <dbReference type="NCBI Taxonomy" id="56456"/>
    <lineage>
        <taxon>Bacteria</taxon>
        <taxon>Pseudomonadati</taxon>
        <taxon>Pseudomonadota</taxon>
        <taxon>Gammaproteobacteria</taxon>
        <taxon>Lysobacterales</taxon>
        <taxon>Lysobacteraceae</taxon>
        <taxon>Xanthomonas</taxon>
    </lineage>
</organism>
<dbReference type="RefSeq" id="WP_104587515.1">
    <property type="nucleotide sequence ID" value="NZ_JAJGQH010000008.1"/>
</dbReference>
<gene>
    <name evidence="2" type="ORF">XmelCFBP4644_12305</name>
</gene>
<comment type="caution">
    <text evidence="2">The sequence shown here is derived from an EMBL/GenBank/DDBJ whole genome shotgun (WGS) entry which is preliminary data.</text>
</comment>
<dbReference type="EMBL" id="MDEH01000006">
    <property type="protein sequence ID" value="PPU72256.1"/>
    <property type="molecule type" value="Genomic_DNA"/>
</dbReference>
<protein>
    <submittedName>
        <fullName evidence="2">Uncharacterized protein</fullName>
    </submittedName>
</protein>
<evidence type="ECO:0000256" key="1">
    <source>
        <dbReference type="SAM" id="Phobius"/>
    </source>
</evidence>
<feature type="transmembrane region" description="Helical" evidence="1">
    <location>
        <begin position="39"/>
        <end position="59"/>
    </location>
</feature>
<keyword evidence="1" id="KW-1133">Transmembrane helix</keyword>
<keyword evidence="1" id="KW-0472">Membrane</keyword>
<evidence type="ECO:0000313" key="3">
    <source>
        <dbReference type="Proteomes" id="UP000239865"/>
    </source>
</evidence>
<keyword evidence="1" id="KW-0812">Transmembrane</keyword>
<feature type="transmembrane region" description="Helical" evidence="1">
    <location>
        <begin position="112"/>
        <end position="131"/>
    </location>
</feature>
<dbReference type="Proteomes" id="UP000239865">
    <property type="component" value="Unassembled WGS sequence"/>
</dbReference>
<proteinExistence type="predicted"/>
<feature type="transmembrane region" description="Helical" evidence="1">
    <location>
        <begin position="80"/>
        <end position="106"/>
    </location>
</feature>